<evidence type="ECO:0000313" key="9">
    <source>
        <dbReference type="Proteomes" id="UP000079169"/>
    </source>
</evidence>
<comment type="cofactor">
    <cofactor evidence="2">
        <name>Mg(2+)</name>
        <dbReference type="ChEBI" id="CHEBI:18420"/>
    </cofactor>
</comment>
<dbReference type="Proteomes" id="UP000079169">
    <property type="component" value="Unplaced"/>
</dbReference>
<dbReference type="STRING" id="121845.A0A1S4EPJ9"/>
<evidence type="ECO:0000256" key="3">
    <source>
        <dbReference type="ARBA" id="ARBA00022679"/>
    </source>
</evidence>
<keyword evidence="4" id="KW-0479">Metal-binding</keyword>
<evidence type="ECO:0000259" key="8">
    <source>
        <dbReference type="Pfam" id="PF22600"/>
    </source>
</evidence>
<dbReference type="GO" id="GO:1990817">
    <property type="term" value="F:poly(A) RNA polymerase activity"/>
    <property type="evidence" value="ECO:0007669"/>
    <property type="project" value="UniProtKB-ARBA"/>
</dbReference>
<accession>A0A1S4EPJ9</accession>
<evidence type="ECO:0000256" key="4">
    <source>
        <dbReference type="ARBA" id="ARBA00022723"/>
    </source>
</evidence>
<dbReference type="InterPro" id="IPR043519">
    <property type="entry name" value="NT_sf"/>
</dbReference>
<evidence type="ECO:0000256" key="6">
    <source>
        <dbReference type="SAM" id="MobiDB-lite"/>
    </source>
</evidence>
<dbReference type="GO" id="GO:0031123">
    <property type="term" value="P:RNA 3'-end processing"/>
    <property type="evidence" value="ECO:0007669"/>
    <property type="project" value="TreeGrafter"/>
</dbReference>
<dbReference type="Pfam" id="PF03828">
    <property type="entry name" value="PAP_assoc"/>
    <property type="match status" value="1"/>
</dbReference>
<dbReference type="InterPro" id="IPR054708">
    <property type="entry name" value="MTPAP-like_central"/>
</dbReference>
<dbReference type="SUPFAM" id="SSF81631">
    <property type="entry name" value="PAP/OAS1 substrate-binding domain"/>
    <property type="match status" value="1"/>
</dbReference>
<sequence>MWSFKNVFSFSKALKDPSGNVLSKYFVPSKFSSQCITPPTPFRNSSSRKSFVPFDQGIEYRRLEAQRSILVQVQSEKSCHELYSFASQFGTVQSMHHYTLPGQTHFVIVEMKDSQVTRRILNKCGHLDKSQVIPVRSPFLWFRANKNKTKLSDESDYAKINCDTHNVFPPTEDHVRECLASCNTITQQMTTLHNITKMNDINTRLRFLVAYQVELALSGLFPLCAIFPFGSSVNNFGKLGCDLDLVLQLDLQSQGDNDQCRLMFHCKSSLGSERSQTLRHLETVGDLLQLFLPGCSQVKRILGARVPIIKYNHDMSALECDLSMTNLTALYMAELLYLFGEIDWRVRPLVFTIKKWAKDINLTNPTPGRWITNFSLTLLVLFYLQSVKVLPPLKLLIDEASLKDRRISEDGVNCTFVRDITKLQFHPSIPEQSTDSLTTLLFGFFEFYSQYDFNNQGISLYLGSPIPKPEHGALYINNPLERGLNVSKNVSFEELERLKVEVRNASWTLESTANSNNKPSHTPSESWGLLELFKKQNLSEKAKSVFFSEKSRPKERMVSVEDLFSTETSEDSQVPVEPDFKKRKPISAQTLKAVQKAMKTKRR</sequence>
<dbReference type="GeneID" id="103520136"/>
<feature type="domain" description="PAP-associated" evidence="7">
    <location>
        <begin position="436"/>
        <end position="474"/>
    </location>
</feature>
<dbReference type="RefSeq" id="XP_017304104.1">
    <property type="nucleotide sequence ID" value="XM_017448615.2"/>
</dbReference>
<keyword evidence="5" id="KW-0460">Magnesium</keyword>
<evidence type="ECO:0000256" key="5">
    <source>
        <dbReference type="ARBA" id="ARBA00022842"/>
    </source>
</evidence>
<dbReference type="OrthoDB" id="434989at2759"/>
<evidence type="ECO:0000256" key="1">
    <source>
        <dbReference type="ARBA" id="ARBA00001936"/>
    </source>
</evidence>
<dbReference type="AlphaFoldDB" id="A0A1S4EPJ9"/>
<keyword evidence="9" id="KW-1185">Reference proteome</keyword>
<dbReference type="CDD" id="cd05402">
    <property type="entry name" value="NT_PAP_TUTase"/>
    <property type="match status" value="1"/>
</dbReference>
<reference evidence="10 11" key="1">
    <citation type="submission" date="2025-04" db="UniProtKB">
        <authorList>
            <consortium name="RefSeq"/>
        </authorList>
    </citation>
    <scope>IDENTIFICATION</scope>
</reference>
<evidence type="ECO:0000259" key="7">
    <source>
        <dbReference type="Pfam" id="PF03828"/>
    </source>
</evidence>
<feature type="region of interest" description="Disordered" evidence="6">
    <location>
        <begin position="564"/>
        <end position="585"/>
    </location>
</feature>
<evidence type="ECO:0000313" key="11">
    <source>
        <dbReference type="RefSeq" id="XP_017304104.1"/>
    </source>
</evidence>
<dbReference type="GO" id="GO:0046872">
    <property type="term" value="F:metal ion binding"/>
    <property type="evidence" value="ECO:0007669"/>
    <property type="project" value="UniProtKB-KW"/>
</dbReference>
<dbReference type="KEGG" id="dci:103520136"/>
<feature type="domain" description="Poly(A) RNA polymerase mitochondrial-like central palm" evidence="8">
    <location>
        <begin position="185"/>
        <end position="340"/>
    </location>
</feature>
<evidence type="ECO:0000313" key="10">
    <source>
        <dbReference type="RefSeq" id="XP_017304101.1"/>
    </source>
</evidence>
<dbReference type="PANTHER" id="PTHR12271">
    <property type="entry name" value="POLY A POLYMERASE CID PAP -RELATED"/>
    <property type="match status" value="1"/>
</dbReference>
<dbReference type="Gene3D" id="1.10.1410.10">
    <property type="match status" value="1"/>
</dbReference>
<protein>
    <submittedName>
        <fullName evidence="11">Poly(A) RNA polymerase, mitochondrial isoform X1</fullName>
    </submittedName>
    <submittedName>
        <fullName evidence="10">Poly(A) RNA polymerase, mitochondrial isoform X2</fullName>
    </submittedName>
</protein>
<dbReference type="SUPFAM" id="SSF81301">
    <property type="entry name" value="Nucleotidyltransferase"/>
    <property type="match status" value="1"/>
</dbReference>
<comment type="cofactor">
    <cofactor evidence="1">
        <name>Mn(2+)</name>
        <dbReference type="ChEBI" id="CHEBI:29035"/>
    </cofactor>
</comment>
<keyword evidence="3" id="KW-0808">Transferase</keyword>
<evidence type="ECO:0000256" key="2">
    <source>
        <dbReference type="ARBA" id="ARBA00001946"/>
    </source>
</evidence>
<dbReference type="RefSeq" id="XP_017304101.1">
    <property type="nucleotide sequence ID" value="XM_017448612.2"/>
</dbReference>
<dbReference type="Pfam" id="PF22600">
    <property type="entry name" value="MTPAP-like_central"/>
    <property type="match status" value="1"/>
</dbReference>
<gene>
    <name evidence="10 11" type="primary">LOC103520136</name>
</gene>
<dbReference type="Gene3D" id="3.30.460.10">
    <property type="entry name" value="Beta Polymerase, domain 2"/>
    <property type="match status" value="1"/>
</dbReference>
<name>A0A1S4EPJ9_DIACI</name>
<proteinExistence type="predicted"/>
<dbReference type="PaxDb" id="121845-A0A1S4EPJ9"/>
<dbReference type="PANTHER" id="PTHR12271:SF133">
    <property type="entry name" value="POLY(A) RNA POLYMERASE, MITOCHONDRIAL"/>
    <property type="match status" value="1"/>
</dbReference>
<organism evidence="9 10">
    <name type="scientific">Diaphorina citri</name>
    <name type="common">Asian citrus psyllid</name>
    <dbReference type="NCBI Taxonomy" id="121845"/>
    <lineage>
        <taxon>Eukaryota</taxon>
        <taxon>Metazoa</taxon>
        <taxon>Ecdysozoa</taxon>
        <taxon>Arthropoda</taxon>
        <taxon>Hexapoda</taxon>
        <taxon>Insecta</taxon>
        <taxon>Pterygota</taxon>
        <taxon>Neoptera</taxon>
        <taxon>Paraneoptera</taxon>
        <taxon>Hemiptera</taxon>
        <taxon>Sternorrhyncha</taxon>
        <taxon>Psylloidea</taxon>
        <taxon>Psyllidae</taxon>
        <taxon>Diaphorininae</taxon>
        <taxon>Diaphorina</taxon>
    </lineage>
</organism>
<dbReference type="InterPro" id="IPR002058">
    <property type="entry name" value="PAP_assoc"/>
</dbReference>